<dbReference type="RefSeq" id="WP_087211012.1">
    <property type="nucleotide sequence ID" value="NZ_CP021431.1"/>
</dbReference>
<evidence type="ECO:0000313" key="5">
    <source>
        <dbReference type="Proteomes" id="UP000195273"/>
    </source>
</evidence>
<organism evidence="4 5">
    <name type="scientific">Yoonia vestfoldensis</name>
    <dbReference type="NCBI Taxonomy" id="245188"/>
    <lineage>
        <taxon>Bacteria</taxon>
        <taxon>Pseudomonadati</taxon>
        <taxon>Pseudomonadota</taxon>
        <taxon>Alphaproteobacteria</taxon>
        <taxon>Rhodobacterales</taxon>
        <taxon>Paracoccaceae</taxon>
        <taxon>Yoonia</taxon>
    </lineage>
</organism>
<evidence type="ECO:0000259" key="2">
    <source>
        <dbReference type="SMART" id="SM00942"/>
    </source>
</evidence>
<evidence type="ECO:0000256" key="1">
    <source>
        <dbReference type="SAM" id="MobiDB-lite"/>
    </source>
</evidence>
<dbReference type="OrthoDB" id="7375281at2"/>
<dbReference type="Pfam" id="PF08708">
    <property type="entry name" value="PriCT_1"/>
    <property type="match status" value="1"/>
</dbReference>
<protein>
    <recommendedName>
        <fullName evidence="6">DNA primase/polymerase bifunctional N-terminal domain-containing protein</fullName>
    </recommendedName>
</protein>
<evidence type="ECO:0000313" key="4">
    <source>
        <dbReference type="EMBL" id="ARU02663.1"/>
    </source>
</evidence>
<evidence type="ECO:0008006" key="6">
    <source>
        <dbReference type="Google" id="ProtNLM"/>
    </source>
</evidence>
<dbReference type="InterPro" id="IPR014820">
    <property type="entry name" value="PriCT_1"/>
</dbReference>
<accession>A0A1Y0EGB4</accession>
<feature type="domain" description="Primase C-terminal 1" evidence="2">
    <location>
        <begin position="170"/>
        <end position="235"/>
    </location>
</feature>
<dbReference type="Pfam" id="PF09250">
    <property type="entry name" value="Prim-Pol"/>
    <property type="match status" value="1"/>
</dbReference>
<name>A0A1Y0EGB4_9RHOB</name>
<sequence length="355" mass="40052">MTAIFGHHAPVYADAGLPTFPVDTRAKKPRVKRWQETTLRHSRAWARSTELGAADGLGLLMGKRSGIVEIDVDAVGTAWVGAALDHFGDTPVVIQTASRKHKLWYTHNREGRHIRPFNDWPIDVLGEGFSICPPSARDDLETAYRFLHGSLADLDGLPTIREGAFDLRPTRAAEGVLPGMRNNAAWRYAMAMARHCDDVEQLFDDVVTWATAMPDPLPLSELEKCARSAWRYEATGRNFLGLRKPQFSLEDVLMDQLLDQPEAFVLYQIFRRWHGNRQHFAIAPRAMSEAGSPPWSRRRIAMARDVLIERKLIEEVRSPSKEKRQAGLYRLSDRLPTSGHNHYTPAPPTQRPGGH</sequence>
<dbReference type="SMART" id="SM00942">
    <property type="entry name" value="PriCT_1"/>
    <property type="match status" value="1"/>
</dbReference>
<proteinExistence type="predicted"/>
<gene>
    <name evidence="4" type="ORF">LOKVESSMR4R_03391</name>
</gene>
<dbReference type="EMBL" id="CP021431">
    <property type="protein sequence ID" value="ARU02663.1"/>
    <property type="molecule type" value="Genomic_DNA"/>
</dbReference>
<reference evidence="4 5" key="1">
    <citation type="submission" date="2017-05" db="EMBL/GenBank/DDBJ databases">
        <title>Genome Sequence of Loktanella vestfoldensis Strain SMR4r Isolated from a Culture of the Diatom Skeletonema marinoi.</title>
        <authorList>
            <person name="Topel M."/>
            <person name="Pinder M.I.M."/>
            <person name="Johansson O.N."/>
            <person name="Kourtchenko O."/>
            <person name="Godhe A."/>
            <person name="Clarke A.K."/>
        </authorList>
    </citation>
    <scope>NUCLEOTIDE SEQUENCE [LARGE SCALE GENOMIC DNA]</scope>
    <source>
        <strain evidence="4 5">SMR4r</strain>
    </source>
</reference>
<dbReference type="SMART" id="SM00943">
    <property type="entry name" value="Prim-Pol"/>
    <property type="match status" value="1"/>
</dbReference>
<dbReference type="KEGG" id="lvs:LOKVESSMR4R_03391"/>
<keyword evidence="5" id="KW-1185">Reference proteome</keyword>
<dbReference type="SUPFAM" id="SSF56747">
    <property type="entry name" value="Prim-pol domain"/>
    <property type="match status" value="1"/>
</dbReference>
<feature type="domain" description="DNA primase/polymerase bifunctional N-terminal" evidence="3">
    <location>
        <begin position="9"/>
        <end position="157"/>
    </location>
</feature>
<evidence type="ECO:0000259" key="3">
    <source>
        <dbReference type="SMART" id="SM00943"/>
    </source>
</evidence>
<feature type="region of interest" description="Disordered" evidence="1">
    <location>
        <begin position="318"/>
        <end position="355"/>
    </location>
</feature>
<dbReference type="Proteomes" id="UP000195273">
    <property type="component" value="Chromosome"/>
</dbReference>
<dbReference type="InterPro" id="IPR015330">
    <property type="entry name" value="DNA_primase/pol_bifunc_N"/>
</dbReference>
<dbReference type="AlphaFoldDB" id="A0A1Y0EGB4"/>
<feature type="compositionally biased region" description="Pro residues" evidence="1">
    <location>
        <begin position="345"/>
        <end position="355"/>
    </location>
</feature>